<dbReference type="PANTHER" id="PTHR45138:SF9">
    <property type="entry name" value="DIGUANYLATE CYCLASE DGCM-RELATED"/>
    <property type="match status" value="1"/>
</dbReference>
<dbReference type="InterPro" id="IPR000160">
    <property type="entry name" value="GGDEF_dom"/>
</dbReference>
<reference evidence="9" key="1">
    <citation type="journal article" date="2019" name="Int. J. Syst. Evol. Microbiol.">
        <title>The Global Catalogue of Microorganisms (GCM) 10K type strain sequencing project: providing services to taxonomists for standard genome sequencing and annotation.</title>
        <authorList>
            <consortium name="The Broad Institute Genomics Platform"/>
            <consortium name="The Broad Institute Genome Sequencing Center for Infectious Disease"/>
            <person name="Wu L."/>
            <person name="Ma J."/>
        </authorList>
    </citation>
    <scope>NUCLEOTIDE SEQUENCE [LARGE SCALE GENOMIC DNA]</scope>
    <source>
        <strain evidence="9">CCUG 57263</strain>
    </source>
</reference>
<feature type="transmembrane region" description="Helical" evidence="6">
    <location>
        <begin position="156"/>
        <end position="178"/>
    </location>
</feature>
<dbReference type="InterPro" id="IPR011620">
    <property type="entry name" value="Sig_transdc_His_kinase_LytS_TM"/>
</dbReference>
<keyword evidence="3 6" id="KW-0812">Transmembrane</keyword>
<feature type="transmembrane region" description="Helical" evidence="6">
    <location>
        <begin position="73"/>
        <end position="93"/>
    </location>
</feature>
<dbReference type="Proteomes" id="UP001597120">
    <property type="component" value="Unassembled WGS sequence"/>
</dbReference>
<sequence length="361" mass="40439">MSGFLFLLTNACTLLTLCYAAIKLQNKLGAFERIAAPLMAGTASILLILQPLPFGEIDFDLRALPLILTGLRYGYPISMLSAIPPLTYSYLMVGGSYEAIATLRDIIIPCVVSSFMYSSEQSGHSIISLHRSWQMSAILFAAHWMTGWYFSHSLTLSLHSAISVAAISGLFLAVLIMMSNEENRTWLMQRSLQLKANQDNLTGLPNLRSFMEIAEKTIQKHPVAILMVDIDNFKEFNDRWGHPEGDRLLREVGQRLMQQIGDRDYIARYGGEEFIILSPTNDLAYLSGLSRKLCDEISRLSLDYPITAEEITISVGLSTTTDKNEGLTQLIIEADEALYESKHSGKNRFTLHRKLSSWSLD</sequence>
<evidence type="ECO:0000256" key="2">
    <source>
        <dbReference type="ARBA" id="ARBA00022475"/>
    </source>
</evidence>
<dbReference type="CDD" id="cd01949">
    <property type="entry name" value="GGDEF"/>
    <property type="match status" value="1"/>
</dbReference>
<evidence type="ECO:0000313" key="8">
    <source>
        <dbReference type="EMBL" id="MFD0868035.1"/>
    </source>
</evidence>
<proteinExistence type="predicted"/>
<evidence type="ECO:0000259" key="7">
    <source>
        <dbReference type="PROSITE" id="PS50887"/>
    </source>
</evidence>
<dbReference type="NCBIfam" id="TIGR00254">
    <property type="entry name" value="GGDEF"/>
    <property type="match status" value="1"/>
</dbReference>
<organism evidence="8 9">
    <name type="scientific">Paenibacillus residui</name>
    <dbReference type="NCBI Taxonomy" id="629724"/>
    <lineage>
        <taxon>Bacteria</taxon>
        <taxon>Bacillati</taxon>
        <taxon>Bacillota</taxon>
        <taxon>Bacilli</taxon>
        <taxon>Bacillales</taxon>
        <taxon>Paenibacillaceae</taxon>
        <taxon>Paenibacillus</taxon>
    </lineage>
</organism>
<comment type="caution">
    <text evidence="8">The sequence shown here is derived from an EMBL/GenBank/DDBJ whole genome shotgun (WGS) entry which is preliminary data.</text>
</comment>
<keyword evidence="9" id="KW-1185">Reference proteome</keyword>
<dbReference type="SUPFAM" id="SSF55073">
    <property type="entry name" value="Nucleotide cyclase"/>
    <property type="match status" value="1"/>
</dbReference>
<dbReference type="RefSeq" id="WP_379285898.1">
    <property type="nucleotide sequence ID" value="NZ_JBHTIU010000008.1"/>
</dbReference>
<comment type="subcellular location">
    <subcellularLocation>
        <location evidence="1">Cell membrane</location>
        <topology evidence="1">Multi-pass membrane protein</topology>
    </subcellularLocation>
</comment>
<dbReference type="EMBL" id="JBHTIU010000008">
    <property type="protein sequence ID" value="MFD0868035.1"/>
    <property type="molecule type" value="Genomic_DNA"/>
</dbReference>
<dbReference type="InterPro" id="IPR050469">
    <property type="entry name" value="Diguanylate_Cyclase"/>
</dbReference>
<evidence type="ECO:0000256" key="1">
    <source>
        <dbReference type="ARBA" id="ARBA00004651"/>
    </source>
</evidence>
<feature type="domain" description="GGDEF" evidence="7">
    <location>
        <begin position="221"/>
        <end position="354"/>
    </location>
</feature>
<dbReference type="InterPro" id="IPR029787">
    <property type="entry name" value="Nucleotide_cyclase"/>
</dbReference>
<protein>
    <submittedName>
        <fullName evidence="8">GGDEF domain-containing protein</fullName>
    </submittedName>
</protein>
<keyword evidence="4 6" id="KW-1133">Transmembrane helix</keyword>
<dbReference type="SMART" id="SM00267">
    <property type="entry name" value="GGDEF"/>
    <property type="match status" value="1"/>
</dbReference>
<dbReference type="PANTHER" id="PTHR45138">
    <property type="entry name" value="REGULATORY COMPONENTS OF SENSORY TRANSDUCTION SYSTEM"/>
    <property type="match status" value="1"/>
</dbReference>
<evidence type="ECO:0000256" key="3">
    <source>
        <dbReference type="ARBA" id="ARBA00022692"/>
    </source>
</evidence>
<accession>A0ABW3D3Q7</accession>
<gene>
    <name evidence="8" type="ORF">ACFQ03_02655</name>
</gene>
<dbReference type="InterPro" id="IPR043128">
    <property type="entry name" value="Rev_trsase/Diguanyl_cyclase"/>
</dbReference>
<keyword evidence="2" id="KW-1003">Cell membrane</keyword>
<dbReference type="PROSITE" id="PS50887">
    <property type="entry name" value="GGDEF"/>
    <property type="match status" value="1"/>
</dbReference>
<feature type="transmembrane region" description="Helical" evidence="6">
    <location>
        <begin position="30"/>
        <end position="52"/>
    </location>
</feature>
<dbReference type="Pfam" id="PF00990">
    <property type="entry name" value="GGDEF"/>
    <property type="match status" value="1"/>
</dbReference>
<dbReference type="Pfam" id="PF07694">
    <property type="entry name" value="5TM-5TMR_LYT"/>
    <property type="match status" value="1"/>
</dbReference>
<evidence type="ECO:0000256" key="6">
    <source>
        <dbReference type="SAM" id="Phobius"/>
    </source>
</evidence>
<dbReference type="Gene3D" id="3.30.70.270">
    <property type="match status" value="1"/>
</dbReference>
<name>A0ABW3D3Q7_9BACL</name>
<evidence type="ECO:0000256" key="4">
    <source>
        <dbReference type="ARBA" id="ARBA00022989"/>
    </source>
</evidence>
<evidence type="ECO:0000256" key="5">
    <source>
        <dbReference type="ARBA" id="ARBA00023136"/>
    </source>
</evidence>
<keyword evidence="5 6" id="KW-0472">Membrane</keyword>
<evidence type="ECO:0000313" key="9">
    <source>
        <dbReference type="Proteomes" id="UP001597120"/>
    </source>
</evidence>